<sequence>MISSLVKLERQGTFTHSNALIPANGACKKPAQQHFLDALTDPERNKYSVLDVTSTHDNILALLLLPLCFSLPKTYNKGKDFEITITTVQISKSFDFHENEADKVDAEKNKFEAWLTVIGMFRNIMQHVEQLNANTDIISNTIQADFWKSKFSTKFANDIVLPLYIFHDKLETGNGMGPHAEVNEFGPIYSSIACLPPNVASRLSSILLIRLIHSEDKKKCTNRKVSSKLIKELNMLQKNEIIINVNGVLKRVKFQSLLILGDNLGLSEIFVFVESFKAFFFCRICKTHSSLTAKMTVEDVTLLRTKENYKEDVQKADASSTGVKESCAFHEVKNFHLTENSFLTSEFSNFSKALENSQTIRQLFPLTE</sequence>
<dbReference type="Proteomes" id="UP000215335">
    <property type="component" value="Unassembled WGS sequence"/>
</dbReference>
<dbReference type="EMBL" id="NNAY01003668">
    <property type="protein sequence ID" value="OXU19032.1"/>
    <property type="molecule type" value="Genomic_DNA"/>
</dbReference>
<evidence type="ECO:0000313" key="1">
    <source>
        <dbReference type="EMBL" id="OXU19032.1"/>
    </source>
</evidence>
<organism evidence="1 2">
    <name type="scientific">Trichomalopsis sarcophagae</name>
    <dbReference type="NCBI Taxonomy" id="543379"/>
    <lineage>
        <taxon>Eukaryota</taxon>
        <taxon>Metazoa</taxon>
        <taxon>Ecdysozoa</taxon>
        <taxon>Arthropoda</taxon>
        <taxon>Hexapoda</taxon>
        <taxon>Insecta</taxon>
        <taxon>Pterygota</taxon>
        <taxon>Neoptera</taxon>
        <taxon>Endopterygota</taxon>
        <taxon>Hymenoptera</taxon>
        <taxon>Apocrita</taxon>
        <taxon>Proctotrupomorpha</taxon>
        <taxon>Chalcidoidea</taxon>
        <taxon>Pteromalidae</taxon>
        <taxon>Pteromalinae</taxon>
        <taxon>Trichomalopsis</taxon>
    </lineage>
</organism>
<keyword evidence="2" id="KW-1185">Reference proteome</keyword>
<gene>
    <name evidence="1" type="ORF">TSAR_015125</name>
</gene>
<comment type="caution">
    <text evidence="1">The sequence shown here is derived from an EMBL/GenBank/DDBJ whole genome shotgun (WGS) entry which is preliminary data.</text>
</comment>
<name>A0A232EL42_9HYME</name>
<evidence type="ECO:0000313" key="2">
    <source>
        <dbReference type="Proteomes" id="UP000215335"/>
    </source>
</evidence>
<accession>A0A232EL42</accession>
<proteinExistence type="predicted"/>
<reference evidence="1 2" key="1">
    <citation type="journal article" date="2017" name="Curr. Biol.">
        <title>The Evolution of Venom by Co-option of Single-Copy Genes.</title>
        <authorList>
            <person name="Martinson E.O."/>
            <person name="Mrinalini"/>
            <person name="Kelkar Y.D."/>
            <person name="Chang C.H."/>
            <person name="Werren J.H."/>
        </authorList>
    </citation>
    <scope>NUCLEOTIDE SEQUENCE [LARGE SCALE GENOMIC DNA]</scope>
    <source>
        <strain evidence="1 2">Alberta</strain>
        <tissue evidence="1">Whole body</tissue>
    </source>
</reference>
<protein>
    <submittedName>
        <fullName evidence="1">Uncharacterized protein</fullName>
    </submittedName>
</protein>
<dbReference type="AlphaFoldDB" id="A0A232EL42"/>